<dbReference type="OrthoDB" id="9805976at2"/>
<protein>
    <submittedName>
        <fullName evidence="4">Multimeric flavodoxin WrbA</fullName>
    </submittedName>
</protein>
<dbReference type="SUPFAM" id="SSF52218">
    <property type="entry name" value="Flavoproteins"/>
    <property type="match status" value="1"/>
</dbReference>
<dbReference type="Proteomes" id="UP000237797">
    <property type="component" value="Unassembled WGS sequence"/>
</dbReference>
<gene>
    <name evidence="4" type="ORF">CLV97_13318</name>
</gene>
<proteinExistence type="predicted"/>
<dbReference type="Gene3D" id="3.40.50.360">
    <property type="match status" value="1"/>
</dbReference>
<dbReference type="InterPro" id="IPR005025">
    <property type="entry name" value="FMN_Rdtase-like_dom"/>
</dbReference>
<dbReference type="GO" id="GO:0016491">
    <property type="term" value="F:oxidoreductase activity"/>
    <property type="evidence" value="ECO:0007669"/>
    <property type="project" value="InterPro"/>
</dbReference>
<evidence type="ECO:0000259" key="3">
    <source>
        <dbReference type="Pfam" id="PF03358"/>
    </source>
</evidence>
<comment type="caution">
    <text evidence="4">The sequence shown here is derived from an EMBL/GenBank/DDBJ whole genome shotgun (WGS) entry which is preliminary data.</text>
</comment>
<keyword evidence="1" id="KW-0285">Flavoprotein</keyword>
<keyword evidence="2" id="KW-0288">FMN</keyword>
<name>A0A2T0LAN5_9BACL</name>
<sequence length="183" mass="21103">MSILVLYGSQREESNAKKLTQVVLEGIPHHAIDLRNHTILPIDDRRHVPGGFLPVDDDYDTVIQEVLRHDTLIFSLPIYWYGIPGRMKNFFDRWSVSLRDSRFDFKEIMRRKTAYTIAVGGDNPRVKGLPLIQQFQYIFDFVGITFGGYIIGQANQPGEIENDLMALAEAEQLNRILRQIVQE</sequence>
<dbReference type="PANTHER" id="PTHR43278:SF4">
    <property type="entry name" value="NAD(P)H-DEPENDENT FMN-CONTAINING OXIDOREDUCTASE YWQN-RELATED"/>
    <property type="match status" value="1"/>
</dbReference>
<evidence type="ECO:0000313" key="5">
    <source>
        <dbReference type="Proteomes" id="UP000237797"/>
    </source>
</evidence>
<accession>A0A2T0LAN5</accession>
<dbReference type="InterPro" id="IPR029039">
    <property type="entry name" value="Flavoprotein-like_sf"/>
</dbReference>
<dbReference type="EMBL" id="PVNE01000033">
    <property type="protein sequence ID" value="PRX38917.1"/>
    <property type="molecule type" value="Genomic_DNA"/>
</dbReference>
<keyword evidence="5" id="KW-1185">Reference proteome</keyword>
<reference evidence="4 5" key="1">
    <citation type="submission" date="2018-03" db="EMBL/GenBank/DDBJ databases">
        <title>Genomic Encyclopedia of Archaeal and Bacterial Type Strains, Phase II (KMG-II): from individual species to whole genera.</title>
        <authorList>
            <person name="Goeker M."/>
        </authorList>
    </citation>
    <scope>NUCLEOTIDE SEQUENCE [LARGE SCALE GENOMIC DNA]</scope>
    <source>
        <strain evidence="4 5">DSM 44946</strain>
    </source>
</reference>
<evidence type="ECO:0000256" key="1">
    <source>
        <dbReference type="ARBA" id="ARBA00022630"/>
    </source>
</evidence>
<dbReference type="AlphaFoldDB" id="A0A2T0LAN5"/>
<evidence type="ECO:0000256" key="2">
    <source>
        <dbReference type="ARBA" id="ARBA00022643"/>
    </source>
</evidence>
<dbReference type="RefSeq" id="WP_106346507.1">
    <property type="nucleotide sequence ID" value="NZ_PVNE01000033.1"/>
</dbReference>
<dbReference type="InterPro" id="IPR051796">
    <property type="entry name" value="ISF_SsuE-like"/>
</dbReference>
<evidence type="ECO:0000313" key="4">
    <source>
        <dbReference type="EMBL" id="PRX38917.1"/>
    </source>
</evidence>
<organism evidence="4 5">
    <name type="scientific">Planifilum fimeticola</name>
    <dbReference type="NCBI Taxonomy" id="201975"/>
    <lineage>
        <taxon>Bacteria</taxon>
        <taxon>Bacillati</taxon>
        <taxon>Bacillota</taxon>
        <taxon>Bacilli</taxon>
        <taxon>Bacillales</taxon>
        <taxon>Thermoactinomycetaceae</taxon>
        <taxon>Planifilum</taxon>
    </lineage>
</organism>
<feature type="domain" description="NADPH-dependent FMN reductase-like" evidence="3">
    <location>
        <begin position="1"/>
        <end position="122"/>
    </location>
</feature>
<dbReference type="PANTHER" id="PTHR43278">
    <property type="entry name" value="NAD(P)H-DEPENDENT FMN-CONTAINING OXIDOREDUCTASE YWQN-RELATED"/>
    <property type="match status" value="1"/>
</dbReference>
<dbReference type="Pfam" id="PF03358">
    <property type="entry name" value="FMN_red"/>
    <property type="match status" value="1"/>
</dbReference>